<evidence type="ECO:0000313" key="2">
    <source>
        <dbReference type="Proteomes" id="UP000182229"/>
    </source>
</evidence>
<dbReference type="STRING" id="83449.BON30_47435"/>
<gene>
    <name evidence="1" type="ORF">BON30_47435</name>
</gene>
<accession>A0A1L9AUJ0</accession>
<proteinExistence type="predicted"/>
<reference evidence="1 2" key="2">
    <citation type="submission" date="2016-12" db="EMBL/GenBank/DDBJ databases">
        <title>Draft Genome Sequence of Cystobacter ferrugineus Strain Cbfe23.</title>
        <authorList>
            <person name="Akbar S."/>
            <person name="Dowd S.E."/>
            <person name="Stevens D.C."/>
        </authorList>
    </citation>
    <scope>NUCLEOTIDE SEQUENCE [LARGE SCALE GENOMIC DNA]</scope>
    <source>
        <strain evidence="1 2">Cbfe23</strain>
    </source>
</reference>
<comment type="caution">
    <text evidence="1">The sequence shown here is derived from an EMBL/GenBank/DDBJ whole genome shotgun (WGS) entry which is preliminary data.</text>
</comment>
<organism evidence="1 2">
    <name type="scientific">Cystobacter ferrugineus</name>
    <dbReference type="NCBI Taxonomy" id="83449"/>
    <lineage>
        <taxon>Bacteria</taxon>
        <taxon>Pseudomonadati</taxon>
        <taxon>Myxococcota</taxon>
        <taxon>Myxococcia</taxon>
        <taxon>Myxococcales</taxon>
        <taxon>Cystobacterineae</taxon>
        <taxon>Archangiaceae</taxon>
        <taxon>Cystobacter</taxon>
    </lineage>
</organism>
<evidence type="ECO:0000313" key="1">
    <source>
        <dbReference type="EMBL" id="OJH33680.1"/>
    </source>
</evidence>
<keyword evidence="2" id="KW-1185">Reference proteome</keyword>
<dbReference type="EMBL" id="MPIN01000030">
    <property type="protein sequence ID" value="OJH33680.1"/>
    <property type="molecule type" value="Genomic_DNA"/>
</dbReference>
<reference evidence="2" key="1">
    <citation type="submission" date="2016-11" db="EMBL/GenBank/DDBJ databases">
        <authorList>
            <person name="Shukria A."/>
            <person name="Stevens D.C."/>
        </authorList>
    </citation>
    <scope>NUCLEOTIDE SEQUENCE [LARGE SCALE GENOMIC DNA]</scope>
    <source>
        <strain evidence="2">Cbfe23</strain>
    </source>
</reference>
<dbReference type="Proteomes" id="UP000182229">
    <property type="component" value="Unassembled WGS sequence"/>
</dbReference>
<dbReference type="AlphaFoldDB" id="A0A1L9AUJ0"/>
<protein>
    <submittedName>
        <fullName evidence="1">Uncharacterized protein</fullName>
    </submittedName>
</protein>
<sequence>MSLPSNDPLPEIVSRHFEEASFLWTLRRRAIHAPHYTFTDLERLDERVEAHLDGLRIAGGAAQAVIDEALSVAGGGEIFAATVLAFDKGSADCLAPVLELARDSESGLEAFLSALSWL</sequence>
<name>A0A1L9AUJ0_9BACT</name>